<dbReference type="PROSITE" id="PS50088">
    <property type="entry name" value="ANK_REPEAT"/>
    <property type="match status" value="2"/>
</dbReference>
<dbReference type="Pfam" id="PF00023">
    <property type="entry name" value="Ank"/>
    <property type="match status" value="1"/>
</dbReference>
<proteinExistence type="inferred from homology"/>
<feature type="transmembrane region" description="Helical" evidence="8">
    <location>
        <begin position="664"/>
        <end position="687"/>
    </location>
</feature>
<feature type="compositionally biased region" description="Basic residues" evidence="9">
    <location>
        <begin position="54"/>
        <end position="69"/>
    </location>
</feature>
<feature type="domain" description="Palmitoyltransferase DHHC" evidence="10">
    <location>
        <begin position="622"/>
        <end position="734"/>
    </location>
</feature>
<dbReference type="EMBL" id="JALLBG020000108">
    <property type="protein sequence ID" value="KAL3764121.1"/>
    <property type="molecule type" value="Genomic_DNA"/>
</dbReference>
<keyword evidence="8" id="KW-0012">Acyltransferase</keyword>
<comment type="catalytic activity">
    <reaction evidence="8">
        <text>L-cysteinyl-[protein] + hexadecanoyl-CoA = S-hexadecanoyl-L-cysteinyl-[protein] + CoA</text>
        <dbReference type="Rhea" id="RHEA:36683"/>
        <dbReference type="Rhea" id="RHEA-COMP:10131"/>
        <dbReference type="Rhea" id="RHEA-COMP:11032"/>
        <dbReference type="ChEBI" id="CHEBI:29950"/>
        <dbReference type="ChEBI" id="CHEBI:57287"/>
        <dbReference type="ChEBI" id="CHEBI:57379"/>
        <dbReference type="ChEBI" id="CHEBI:74151"/>
        <dbReference type="EC" id="2.3.1.225"/>
    </reaction>
</comment>
<dbReference type="InterPro" id="IPR001594">
    <property type="entry name" value="Palmitoyltrfase_DHHC"/>
</dbReference>
<keyword evidence="8" id="KW-0808">Transferase</keyword>
<dbReference type="GO" id="GO:0016020">
    <property type="term" value="C:membrane"/>
    <property type="evidence" value="ECO:0007669"/>
    <property type="project" value="UniProtKB-SubCell"/>
</dbReference>
<feature type="region of interest" description="Disordered" evidence="9">
    <location>
        <begin position="1"/>
        <end position="72"/>
    </location>
</feature>
<comment type="domain">
    <text evidence="8">The DHHC domain is required for palmitoyltransferase activity.</text>
</comment>
<feature type="compositionally biased region" description="Polar residues" evidence="9">
    <location>
        <begin position="1"/>
        <end position="12"/>
    </location>
</feature>
<sequence>MELTLTGGTTLSDKSHSQSEANRETFVAGGRRAAAAAAATATQQQQRQASSLSHSHHHSHDHGHSHNHGHCASARPALKLDASTLLPSKEQVDQFKTNTNFRLNILSNIVRGGPYALFIDLLTLVVSDGDGKKGNDTEGLTLQSTLDNHAIRDADPVALAQMLDGYGADGHTLTHWCAKRGDEPRFLAFLIEKSYVRNGAQLLIDLHVPSKDSVGMYPLHWAVTEGAIPLVSMLLQHLEERPSPSQRRSITAASTSSLMLDENDLASDTAKVKITSTGIDAEDASGCTPLLIASQYGHPDLAAFLIRRGANPHAVDSSRDTALHWAAYKGSVEVCGLLLHLLGVEGQLDAQDAFGQTPLHLASLRGNVETVSFLMEEAGSIQAMSTHLEPSAVGRVGSKVTRSSRASFLYPGKLLTMKDKEGKTPKDLAVKKKKLGCELLLQEYEDKYLLQQRSTFSRLGRTCQDLLSIRNWKAWMGMSGTEMPISQSPTFPFYWMTAHLLLGGIFYANELLGLGGKREAGDDNLLLEKIGLHIFFLVSTLATWCNLYWVYTSNPGVLDARSVNSTSQPATCQVLCCNRGGHPGDKVSMEMDSVTKQLRRQYDDIIESFSKDFPSQEKRVPLCHTCRIVKPLRSKHCRVARRCVLMFDHHCPFVGTTIGLYNYIYFYLFLISFCLMMIGFITALILFITRSNVFPKGTFLIGGYLSLYIIPVAFMAFYHTSLILSNMSTNEQLNIRKYPYFWDESGRFHNRFNRGVIHNILHRCCPDRTSYELGELERSVGDIELTRDREERQSMLSNMV</sequence>
<dbReference type="PROSITE" id="PS50297">
    <property type="entry name" value="ANK_REP_REGION"/>
    <property type="match status" value="2"/>
</dbReference>
<dbReference type="PANTHER" id="PTHR24161">
    <property type="entry name" value="ANK_REP_REGION DOMAIN-CONTAINING PROTEIN-RELATED"/>
    <property type="match status" value="1"/>
</dbReference>
<dbReference type="Proteomes" id="UP001530293">
    <property type="component" value="Unassembled WGS sequence"/>
</dbReference>
<dbReference type="SUPFAM" id="SSF48403">
    <property type="entry name" value="Ankyrin repeat"/>
    <property type="match status" value="1"/>
</dbReference>
<comment type="caution">
    <text evidence="11">The sequence shown here is derived from an EMBL/GenBank/DDBJ whole genome shotgun (WGS) entry which is preliminary data.</text>
</comment>
<dbReference type="GO" id="GO:0019706">
    <property type="term" value="F:protein-cysteine S-palmitoyltransferase activity"/>
    <property type="evidence" value="ECO:0007669"/>
    <property type="project" value="UniProtKB-EC"/>
</dbReference>
<keyword evidence="6 8" id="KW-0472">Membrane</keyword>
<name>A0ABD3MQ89_9STRA</name>
<gene>
    <name evidence="11" type="ORF">ACHAWU_003933</name>
</gene>
<reference evidence="11 12" key="1">
    <citation type="submission" date="2024-10" db="EMBL/GenBank/DDBJ databases">
        <title>Updated reference genomes for cyclostephanoid diatoms.</title>
        <authorList>
            <person name="Roberts W.R."/>
            <person name="Alverson A.J."/>
        </authorList>
    </citation>
    <scope>NUCLEOTIDE SEQUENCE [LARGE SCALE GENOMIC DNA]</scope>
    <source>
        <strain evidence="11 12">AJA232-27</strain>
    </source>
</reference>
<keyword evidence="5 7" id="KW-0040">ANK repeat</keyword>
<dbReference type="Pfam" id="PF12796">
    <property type="entry name" value="Ank_2"/>
    <property type="match status" value="1"/>
</dbReference>
<accession>A0ABD3MQ89</accession>
<organism evidence="11 12">
    <name type="scientific">Discostella pseudostelligera</name>
    <dbReference type="NCBI Taxonomy" id="259834"/>
    <lineage>
        <taxon>Eukaryota</taxon>
        <taxon>Sar</taxon>
        <taxon>Stramenopiles</taxon>
        <taxon>Ochrophyta</taxon>
        <taxon>Bacillariophyta</taxon>
        <taxon>Coscinodiscophyceae</taxon>
        <taxon>Thalassiosirophycidae</taxon>
        <taxon>Stephanodiscales</taxon>
        <taxon>Stephanodiscaceae</taxon>
        <taxon>Discostella</taxon>
    </lineage>
</organism>
<keyword evidence="2 8" id="KW-0812">Transmembrane</keyword>
<feature type="compositionally biased region" description="Basic and acidic residues" evidence="9">
    <location>
        <begin position="13"/>
        <end position="23"/>
    </location>
</feature>
<feature type="repeat" description="ANK" evidence="7">
    <location>
        <begin position="354"/>
        <end position="386"/>
    </location>
</feature>
<keyword evidence="4 8" id="KW-1133">Transmembrane helix</keyword>
<evidence type="ECO:0000256" key="6">
    <source>
        <dbReference type="ARBA" id="ARBA00023136"/>
    </source>
</evidence>
<feature type="compositionally biased region" description="Low complexity" evidence="9">
    <location>
        <begin position="28"/>
        <end position="53"/>
    </location>
</feature>
<evidence type="ECO:0000256" key="9">
    <source>
        <dbReference type="SAM" id="MobiDB-lite"/>
    </source>
</evidence>
<evidence type="ECO:0000256" key="4">
    <source>
        <dbReference type="ARBA" id="ARBA00022989"/>
    </source>
</evidence>
<protein>
    <recommendedName>
        <fullName evidence="8">Palmitoyltransferase</fullName>
        <ecNumber evidence="8">2.3.1.225</ecNumber>
    </recommendedName>
</protein>
<dbReference type="InterPro" id="IPR036770">
    <property type="entry name" value="Ankyrin_rpt-contain_sf"/>
</dbReference>
<dbReference type="AlphaFoldDB" id="A0ABD3MQ89"/>
<evidence type="ECO:0000256" key="2">
    <source>
        <dbReference type="ARBA" id="ARBA00022692"/>
    </source>
</evidence>
<dbReference type="Gene3D" id="1.25.40.20">
    <property type="entry name" value="Ankyrin repeat-containing domain"/>
    <property type="match status" value="3"/>
</dbReference>
<evidence type="ECO:0000313" key="11">
    <source>
        <dbReference type="EMBL" id="KAL3764121.1"/>
    </source>
</evidence>
<feature type="transmembrane region" description="Helical" evidence="8">
    <location>
        <begin position="699"/>
        <end position="718"/>
    </location>
</feature>
<dbReference type="PROSITE" id="PS50216">
    <property type="entry name" value="DHHC"/>
    <property type="match status" value="1"/>
</dbReference>
<dbReference type="EC" id="2.3.1.225" evidence="8"/>
<dbReference type="SMART" id="SM00248">
    <property type="entry name" value="ANK"/>
    <property type="match status" value="5"/>
</dbReference>
<dbReference type="Pfam" id="PF01529">
    <property type="entry name" value="DHHC"/>
    <property type="match status" value="1"/>
</dbReference>
<comment type="similarity">
    <text evidence="8">Belongs to the DHHC palmitoyltransferase family.</text>
</comment>
<keyword evidence="3" id="KW-0677">Repeat</keyword>
<dbReference type="InterPro" id="IPR002110">
    <property type="entry name" value="Ankyrin_rpt"/>
</dbReference>
<evidence type="ECO:0000313" key="12">
    <source>
        <dbReference type="Proteomes" id="UP001530293"/>
    </source>
</evidence>
<evidence type="ECO:0000256" key="5">
    <source>
        <dbReference type="ARBA" id="ARBA00023043"/>
    </source>
</evidence>
<dbReference type="PANTHER" id="PTHR24161:SF17">
    <property type="entry name" value="PALMITOYLTRANSFERASE"/>
    <property type="match status" value="1"/>
</dbReference>
<keyword evidence="12" id="KW-1185">Reference proteome</keyword>
<evidence type="ECO:0000256" key="3">
    <source>
        <dbReference type="ARBA" id="ARBA00022737"/>
    </source>
</evidence>
<feature type="repeat" description="ANK" evidence="7">
    <location>
        <begin position="285"/>
        <end position="317"/>
    </location>
</feature>
<evidence type="ECO:0000256" key="8">
    <source>
        <dbReference type="RuleBase" id="RU079119"/>
    </source>
</evidence>
<evidence type="ECO:0000256" key="1">
    <source>
        <dbReference type="ARBA" id="ARBA00004141"/>
    </source>
</evidence>
<evidence type="ECO:0000259" key="10">
    <source>
        <dbReference type="Pfam" id="PF01529"/>
    </source>
</evidence>
<evidence type="ECO:0000256" key="7">
    <source>
        <dbReference type="PROSITE-ProRule" id="PRU00023"/>
    </source>
</evidence>
<feature type="transmembrane region" description="Helical" evidence="8">
    <location>
        <begin position="530"/>
        <end position="551"/>
    </location>
</feature>
<comment type="subcellular location">
    <subcellularLocation>
        <location evidence="1">Membrane</location>
        <topology evidence="1">Multi-pass membrane protein</topology>
    </subcellularLocation>
</comment>